<comment type="caution">
    <text evidence="2">The sequence shown here is derived from an EMBL/GenBank/DDBJ whole genome shotgun (WGS) entry which is preliminary data.</text>
</comment>
<protein>
    <submittedName>
        <fullName evidence="2">Uncharacterized protein</fullName>
    </submittedName>
</protein>
<gene>
    <name evidence="2" type="ORF">GOB93_06215</name>
</gene>
<dbReference type="RefSeq" id="WP_173582602.1">
    <property type="nucleotide sequence ID" value="NZ_WOTB01000006.1"/>
</dbReference>
<accession>A0ABX0JLP9</accession>
<evidence type="ECO:0000313" key="3">
    <source>
        <dbReference type="Proteomes" id="UP000635278"/>
    </source>
</evidence>
<keyword evidence="3" id="KW-1185">Reference proteome</keyword>
<evidence type="ECO:0000313" key="2">
    <source>
        <dbReference type="EMBL" id="NHN84239.1"/>
    </source>
</evidence>
<feature type="compositionally biased region" description="Basic and acidic residues" evidence="1">
    <location>
        <begin position="55"/>
        <end position="64"/>
    </location>
</feature>
<dbReference type="EMBL" id="WOTB01000006">
    <property type="protein sequence ID" value="NHN84239.1"/>
    <property type="molecule type" value="Genomic_DNA"/>
</dbReference>
<feature type="region of interest" description="Disordered" evidence="1">
    <location>
        <begin position="1"/>
        <end position="64"/>
    </location>
</feature>
<reference evidence="2 3" key="1">
    <citation type="journal article" date="2020" name="Int. J. Syst. Evol. Microbiol.">
        <title>Novel acetic acid bacteria from cider fermentations: Acetobacter conturbans sp. nov. and Acetobacter fallax sp. nov.</title>
        <authorList>
            <person name="Sombolestani A.S."/>
            <person name="Cleenwerck I."/>
            <person name="Cnockaert M."/>
            <person name="Borremans W."/>
            <person name="Wieme A.D."/>
            <person name="De Vuyst L."/>
            <person name="Vandamme P."/>
        </authorList>
    </citation>
    <scope>NUCLEOTIDE SEQUENCE [LARGE SCALE GENOMIC DNA]</scope>
    <source>
        <strain evidence="2 3">LMG 30640</strain>
    </source>
</reference>
<proteinExistence type="predicted"/>
<name>A0ABX0JLP9_9PROT</name>
<organism evidence="2 3">
    <name type="scientific">Acetobacter musti</name>
    <dbReference type="NCBI Taxonomy" id="864732"/>
    <lineage>
        <taxon>Bacteria</taxon>
        <taxon>Pseudomonadati</taxon>
        <taxon>Pseudomonadota</taxon>
        <taxon>Alphaproteobacteria</taxon>
        <taxon>Acetobacterales</taxon>
        <taxon>Acetobacteraceae</taxon>
        <taxon>Acetobacter</taxon>
    </lineage>
</organism>
<sequence length="64" mass="6574">MSDKTKIIPGKTEVAGESCGPECQERLDEAGDGTFPASDPPSSGKSTGPEDVDTKDDKQDSSGS</sequence>
<dbReference type="Proteomes" id="UP000635278">
    <property type="component" value="Unassembled WGS sequence"/>
</dbReference>
<evidence type="ECO:0000256" key="1">
    <source>
        <dbReference type="SAM" id="MobiDB-lite"/>
    </source>
</evidence>